<evidence type="ECO:0000256" key="5">
    <source>
        <dbReference type="ARBA" id="ARBA00023002"/>
    </source>
</evidence>
<dbReference type="Pfam" id="PF18132">
    <property type="entry name" value="Tyrosinase_C"/>
    <property type="match status" value="1"/>
</dbReference>
<dbReference type="Gene3D" id="2.60.310.20">
    <property type="match status" value="1"/>
</dbReference>
<protein>
    <recommendedName>
        <fullName evidence="3">tyrosinase</fullName>
        <ecNumber evidence="3">1.14.18.1</ecNumber>
    </recommendedName>
</protein>
<dbReference type="GO" id="GO:0004503">
    <property type="term" value="F:tyrosinase activity"/>
    <property type="evidence" value="ECO:0007669"/>
    <property type="project" value="UniProtKB-EC"/>
</dbReference>
<evidence type="ECO:0000256" key="1">
    <source>
        <dbReference type="ARBA" id="ARBA00001973"/>
    </source>
</evidence>
<dbReference type="Proteomes" id="UP000053328">
    <property type="component" value="Unassembled WGS sequence"/>
</dbReference>
<evidence type="ECO:0000256" key="6">
    <source>
        <dbReference type="ARBA" id="ARBA00023008"/>
    </source>
</evidence>
<evidence type="ECO:0000256" key="7">
    <source>
        <dbReference type="ARBA" id="ARBA00023033"/>
    </source>
</evidence>
<keyword evidence="16" id="KW-1185">Reference proteome</keyword>
<dbReference type="SUPFAM" id="SSF48056">
    <property type="entry name" value="Di-copper centre-containing domain"/>
    <property type="match status" value="1"/>
</dbReference>
<evidence type="ECO:0000256" key="4">
    <source>
        <dbReference type="ARBA" id="ARBA00022723"/>
    </source>
</evidence>
<dbReference type="HOGENOM" id="CLU_013691_3_0_1"/>
<evidence type="ECO:0000313" key="15">
    <source>
        <dbReference type="EMBL" id="KIW19966.1"/>
    </source>
</evidence>
<dbReference type="Gene3D" id="1.10.1280.10">
    <property type="entry name" value="Di-copper center containing domain from catechol oxidase"/>
    <property type="match status" value="1"/>
</dbReference>
<keyword evidence="5" id="KW-0560">Oxidoreductase</keyword>
<organism evidence="15 16">
    <name type="scientific">Exophiala spinifera</name>
    <dbReference type="NCBI Taxonomy" id="91928"/>
    <lineage>
        <taxon>Eukaryota</taxon>
        <taxon>Fungi</taxon>
        <taxon>Dikarya</taxon>
        <taxon>Ascomycota</taxon>
        <taxon>Pezizomycotina</taxon>
        <taxon>Eurotiomycetes</taxon>
        <taxon>Chaetothyriomycetidae</taxon>
        <taxon>Chaetothyriales</taxon>
        <taxon>Herpotrichiellaceae</taxon>
        <taxon>Exophiala</taxon>
    </lineage>
</organism>
<gene>
    <name evidence="15" type="ORF">PV08_00541</name>
</gene>
<feature type="domain" description="Tyrosinase copper-binding" evidence="14">
    <location>
        <begin position="305"/>
        <end position="316"/>
    </location>
</feature>
<dbReference type="EMBL" id="KN847492">
    <property type="protein sequence ID" value="KIW19966.1"/>
    <property type="molecule type" value="Genomic_DNA"/>
</dbReference>
<dbReference type="PROSITE" id="PS00498">
    <property type="entry name" value="TYROSINASE_2"/>
    <property type="match status" value="1"/>
</dbReference>
<evidence type="ECO:0000259" key="13">
    <source>
        <dbReference type="PROSITE" id="PS00497"/>
    </source>
</evidence>
<dbReference type="GO" id="GO:0046872">
    <property type="term" value="F:metal ion binding"/>
    <property type="evidence" value="ECO:0007669"/>
    <property type="project" value="UniProtKB-KW"/>
</dbReference>
<comment type="similarity">
    <text evidence="2">Belongs to the tyrosinase family.</text>
</comment>
<dbReference type="GO" id="GO:0042438">
    <property type="term" value="P:melanin biosynthetic process"/>
    <property type="evidence" value="ECO:0007669"/>
    <property type="project" value="UniProtKB-KW"/>
</dbReference>
<dbReference type="VEuPathDB" id="FungiDB:PV08_00541"/>
<dbReference type="InterPro" id="IPR050316">
    <property type="entry name" value="Tyrosinase/Hemocyanin"/>
</dbReference>
<name>A0A0D1YXH7_9EURO</name>
<dbReference type="STRING" id="91928.A0A0D1YXH7"/>
<keyword evidence="12" id="KW-0732">Signal</keyword>
<dbReference type="EC" id="1.14.18.1" evidence="3"/>
<keyword evidence="6" id="KW-0186">Copper</keyword>
<keyword evidence="4" id="KW-0479">Metal-binding</keyword>
<evidence type="ECO:0000259" key="14">
    <source>
        <dbReference type="PROSITE" id="PS00498"/>
    </source>
</evidence>
<comment type="catalytic activity">
    <reaction evidence="10">
        <text>L-tyrosine + O2 = L-dopaquinone + H2O</text>
        <dbReference type="Rhea" id="RHEA:18117"/>
        <dbReference type="ChEBI" id="CHEBI:15377"/>
        <dbReference type="ChEBI" id="CHEBI:15379"/>
        <dbReference type="ChEBI" id="CHEBI:57924"/>
        <dbReference type="ChEBI" id="CHEBI:58315"/>
        <dbReference type="EC" id="1.14.18.1"/>
    </reaction>
</comment>
<proteinExistence type="inferred from homology"/>
<evidence type="ECO:0000313" key="16">
    <source>
        <dbReference type="Proteomes" id="UP000053328"/>
    </source>
</evidence>
<dbReference type="OrthoDB" id="1658288at2759"/>
<dbReference type="PRINTS" id="PR00092">
    <property type="entry name" value="TYROSINASE"/>
</dbReference>
<feature type="chain" id="PRO_5002247354" description="tyrosinase" evidence="12">
    <location>
        <begin position="28"/>
        <end position="618"/>
    </location>
</feature>
<evidence type="ECO:0000256" key="10">
    <source>
        <dbReference type="ARBA" id="ARBA00048881"/>
    </source>
</evidence>
<evidence type="ECO:0000256" key="8">
    <source>
        <dbReference type="ARBA" id="ARBA00023101"/>
    </source>
</evidence>
<evidence type="ECO:0000256" key="12">
    <source>
        <dbReference type="SAM" id="SignalP"/>
    </source>
</evidence>
<feature type="domain" description="Tyrosinase copper-binding" evidence="13">
    <location>
        <begin position="111"/>
        <end position="128"/>
    </location>
</feature>
<dbReference type="AlphaFoldDB" id="A0A0D1YXH7"/>
<sequence length="618" mass="67855">MSVLPSPQAPFLLLLFLFSSLYPGLHGFKITGASGGVNSVTGARPLRYEINEFANSGPAFHLFVLAMMAFQSTNQSDPLSYFQISVGIHGFPQTPWDGVLGTGQYAGYCLHSAVPFPMWHRPYVALLEQILWTYAQDIADIFPEEERGQYKQAALNLRFPYWDWALYPALPDAVSQPQITVNTPEGWQTVDNPLFSYKFQSNAGGNSFPPAHPLAKFGSTVRYYNTSTQQSDQTAATASLRAQAPGLLSLTYQLFTTISDYTLFSCNNPGGNPGILNNIEAIHNGIHSSVGGYGHMSYPETAGFDPVFFLHHANVDRLVAMWQILNPDSYIVPTMNAYGSYYELKGFIDSGSTALAPFHSDAGSTMFTTDGVRNTRTFGYAYPGLEDWNKTQAELASNVRRLINTQYNPLTNTTHTRMSRALSQRSANVADVFGHVDLDMARDMSVNNLEMQWSIAVLVERFAFDTSYCIDFFIGDPPADVTLRPTAKNLIGSYAQFGHANVSLIHPEGAPEGQVGSEVSMTHVLAAGVMRGVLKDLSPESVVPLLQNALHWRARTTTGDDVPLEAVSGLSISVYSRSVVPTDADDRFPQYGPVQWQRSATNGKPCGSSWPSTWAQPV</sequence>
<comment type="catalytic activity">
    <reaction evidence="9">
        <text>2 L-dopa + O2 = 2 L-dopaquinone + 2 H2O</text>
        <dbReference type="Rhea" id="RHEA:34287"/>
        <dbReference type="ChEBI" id="CHEBI:15377"/>
        <dbReference type="ChEBI" id="CHEBI:15379"/>
        <dbReference type="ChEBI" id="CHEBI:57504"/>
        <dbReference type="ChEBI" id="CHEBI:57924"/>
        <dbReference type="EC" id="1.14.18.1"/>
    </reaction>
</comment>
<accession>A0A0D1YXH7</accession>
<feature type="signal peptide" evidence="12">
    <location>
        <begin position="1"/>
        <end position="27"/>
    </location>
</feature>
<keyword evidence="7" id="KW-0503">Monooxygenase</keyword>
<dbReference type="InterPro" id="IPR041640">
    <property type="entry name" value="Tyrosinase_C"/>
</dbReference>
<dbReference type="RefSeq" id="XP_016240182.1">
    <property type="nucleotide sequence ID" value="XM_016374906.1"/>
</dbReference>
<evidence type="ECO:0000256" key="3">
    <source>
        <dbReference type="ARBA" id="ARBA00011906"/>
    </source>
</evidence>
<evidence type="ECO:0000256" key="2">
    <source>
        <dbReference type="ARBA" id="ARBA00009928"/>
    </source>
</evidence>
<dbReference type="Pfam" id="PF00264">
    <property type="entry name" value="Tyrosinase"/>
    <property type="match status" value="1"/>
</dbReference>
<dbReference type="InterPro" id="IPR002227">
    <property type="entry name" value="Tyrosinase_Cu-bd"/>
</dbReference>
<dbReference type="PANTHER" id="PTHR11474">
    <property type="entry name" value="TYROSINASE FAMILY MEMBER"/>
    <property type="match status" value="1"/>
</dbReference>
<feature type="region of interest" description="Disordered" evidence="11">
    <location>
        <begin position="599"/>
        <end position="618"/>
    </location>
</feature>
<reference evidence="15 16" key="1">
    <citation type="submission" date="2015-01" db="EMBL/GenBank/DDBJ databases">
        <title>The Genome Sequence of Exophiala spinifera CBS89968.</title>
        <authorList>
            <consortium name="The Broad Institute Genomics Platform"/>
            <person name="Cuomo C."/>
            <person name="de Hoog S."/>
            <person name="Gorbushina A."/>
            <person name="Stielow B."/>
            <person name="Teixiera M."/>
            <person name="Abouelleil A."/>
            <person name="Chapman S.B."/>
            <person name="Priest M."/>
            <person name="Young S.K."/>
            <person name="Wortman J."/>
            <person name="Nusbaum C."/>
            <person name="Birren B."/>
        </authorList>
    </citation>
    <scope>NUCLEOTIDE SEQUENCE [LARGE SCALE GENOMIC DNA]</scope>
    <source>
        <strain evidence="15 16">CBS 89968</strain>
    </source>
</reference>
<feature type="compositionally biased region" description="Polar residues" evidence="11">
    <location>
        <begin position="609"/>
        <end position="618"/>
    </location>
</feature>
<dbReference type="PANTHER" id="PTHR11474:SF76">
    <property type="entry name" value="SHKT DOMAIN-CONTAINING PROTEIN"/>
    <property type="match status" value="1"/>
</dbReference>
<comment type="cofactor">
    <cofactor evidence="1">
        <name>Cu(2+)</name>
        <dbReference type="ChEBI" id="CHEBI:29036"/>
    </cofactor>
</comment>
<dbReference type="PROSITE" id="PS00497">
    <property type="entry name" value="TYROSINASE_1"/>
    <property type="match status" value="1"/>
</dbReference>
<keyword evidence="8" id="KW-0470">Melanin biosynthesis</keyword>
<evidence type="ECO:0000256" key="9">
    <source>
        <dbReference type="ARBA" id="ARBA00048233"/>
    </source>
</evidence>
<dbReference type="GeneID" id="27327624"/>
<dbReference type="InterPro" id="IPR008922">
    <property type="entry name" value="Di-copper_centre_dom_sf"/>
</dbReference>
<evidence type="ECO:0000256" key="11">
    <source>
        <dbReference type="SAM" id="MobiDB-lite"/>
    </source>
</evidence>